<dbReference type="Pfam" id="PF00990">
    <property type="entry name" value="GGDEF"/>
    <property type="match status" value="1"/>
</dbReference>
<dbReference type="PANTHER" id="PTHR46630">
    <property type="entry name" value="TETRATRICOPEPTIDE REPEAT PROTEIN 29"/>
    <property type="match status" value="1"/>
</dbReference>
<protein>
    <recommendedName>
        <fullName evidence="6">GGDEF domain-containing protein</fullName>
    </recommendedName>
</protein>
<dbReference type="SMART" id="SM00028">
    <property type="entry name" value="TPR"/>
    <property type="match status" value="4"/>
</dbReference>
<comment type="similarity">
    <text evidence="5">Belongs to the Rap family.</text>
</comment>
<evidence type="ECO:0000256" key="4">
    <source>
        <dbReference type="ARBA" id="ARBA00022803"/>
    </source>
</evidence>
<evidence type="ECO:0000313" key="8">
    <source>
        <dbReference type="Proteomes" id="UP000637267"/>
    </source>
</evidence>
<organism evidence="7 8">
    <name type="scientific">Silvimonas iriomotensis</name>
    <dbReference type="NCBI Taxonomy" id="449662"/>
    <lineage>
        <taxon>Bacteria</taxon>
        <taxon>Pseudomonadati</taxon>
        <taxon>Pseudomonadota</taxon>
        <taxon>Betaproteobacteria</taxon>
        <taxon>Neisseriales</taxon>
        <taxon>Chitinibacteraceae</taxon>
        <taxon>Silvimonas</taxon>
    </lineage>
</organism>
<name>A0ABQ2P865_9NEIS</name>
<evidence type="ECO:0000256" key="5">
    <source>
        <dbReference type="ARBA" id="ARBA00038253"/>
    </source>
</evidence>
<evidence type="ECO:0000256" key="3">
    <source>
        <dbReference type="ARBA" id="ARBA00022737"/>
    </source>
</evidence>
<gene>
    <name evidence="7" type="ORF">GCM10010970_13890</name>
</gene>
<keyword evidence="4" id="KW-0802">TPR repeat</keyword>
<dbReference type="EMBL" id="BMLX01000002">
    <property type="protein sequence ID" value="GGP20169.1"/>
    <property type="molecule type" value="Genomic_DNA"/>
</dbReference>
<dbReference type="Gene3D" id="1.25.40.10">
    <property type="entry name" value="Tetratricopeptide repeat domain"/>
    <property type="match status" value="2"/>
</dbReference>
<keyword evidence="8" id="KW-1185">Reference proteome</keyword>
<keyword evidence="2" id="KW-0963">Cytoplasm</keyword>
<dbReference type="Gene3D" id="3.30.70.270">
    <property type="match status" value="1"/>
</dbReference>
<dbReference type="InterPro" id="IPR000160">
    <property type="entry name" value="GGDEF_dom"/>
</dbReference>
<dbReference type="PANTHER" id="PTHR46630:SF1">
    <property type="entry name" value="TETRATRICOPEPTIDE REPEAT PROTEIN 29"/>
    <property type="match status" value="1"/>
</dbReference>
<comment type="subcellular location">
    <subcellularLocation>
        <location evidence="1">Cytoplasm</location>
    </subcellularLocation>
</comment>
<dbReference type="InterPro" id="IPR051476">
    <property type="entry name" value="Bac_ResReg_Asp_Phosphatase"/>
</dbReference>
<comment type="caution">
    <text evidence="7">The sequence shown here is derived from an EMBL/GenBank/DDBJ whole genome shotgun (WGS) entry which is preliminary data.</text>
</comment>
<evidence type="ECO:0000259" key="6">
    <source>
        <dbReference type="Pfam" id="PF00990"/>
    </source>
</evidence>
<dbReference type="InterPro" id="IPR043128">
    <property type="entry name" value="Rev_trsase/Diguanyl_cyclase"/>
</dbReference>
<proteinExistence type="inferred from homology"/>
<evidence type="ECO:0000256" key="1">
    <source>
        <dbReference type="ARBA" id="ARBA00004496"/>
    </source>
</evidence>
<evidence type="ECO:0000313" key="7">
    <source>
        <dbReference type="EMBL" id="GGP20169.1"/>
    </source>
</evidence>
<sequence>MTRPDPAALIEEAQRCVASDQSRALELVRRARRHVAPDEHTQLAQCWITQAHAYWGRRQFAQGLNAARRSLRLLQNSPAERAQALWVMAECQRGLGRYAGALDAWMACLEISMMSRQTELAAVACAGIGNYYQLIEDTQHALTLRRQAYEFACQSKDPATIAKCAIALAGDYVRQHMSHQALPLLQVAQDLITPEREPTWWAETLYYQGLHAFQNGNSQRAQRDLNEALTLARQSDSPWVTVQCLKELARLHRNSGRYEAAVSDLQEAITLAHEFDTGHLLQSLYLVLCTSEEARGHFEAALAAHEAYHATRLAYLKRLDEPGCRPSPSRLAQLQLRLEVIQARKENDLLQERQAATQQRAANQARLALRADLSPIERGGLEQELLRLDGQATSLLNIRLENLNEISEHYSFAIGDQVLSDLGRRLAIFARHKSCHAARYSTASFVLVVPAEQQHSVLEALVVELEELIRHMQSPAARICLRACRVHDPRTALRSVLKAPVLARFPSMNPLEQP</sequence>
<evidence type="ECO:0000256" key="2">
    <source>
        <dbReference type="ARBA" id="ARBA00022490"/>
    </source>
</evidence>
<accession>A0ABQ2P865</accession>
<feature type="domain" description="GGDEF" evidence="6">
    <location>
        <begin position="381"/>
        <end position="472"/>
    </location>
</feature>
<dbReference type="InterPro" id="IPR011990">
    <property type="entry name" value="TPR-like_helical_dom_sf"/>
</dbReference>
<reference evidence="8" key="1">
    <citation type="journal article" date="2019" name="Int. J. Syst. Evol. Microbiol.">
        <title>The Global Catalogue of Microorganisms (GCM) 10K type strain sequencing project: providing services to taxonomists for standard genome sequencing and annotation.</title>
        <authorList>
            <consortium name="The Broad Institute Genomics Platform"/>
            <consortium name="The Broad Institute Genome Sequencing Center for Infectious Disease"/>
            <person name="Wu L."/>
            <person name="Ma J."/>
        </authorList>
    </citation>
    <scope>NUCLEOTIDE SEQUENCE [LARGE SCALE GENOMIC DNA]</scope>
    <source>
        <strain evidence="8">CGMCC 1.8859</strain>
    </source>
</reference>
<dbReference type="SUPFAM" id="SSF55073">
    <property type="entry name" value="Nucleotide cyclase"/>
    <property type="match status" value="1"/>
</dbReference>
<keyword evidence="3" id="KW-0677">Repeat</keyword>
<dbReference type="RefSeq" id="WP_188703566.1">
    <property type="nucleotide sequence ID" value="NZ_BMLX01000002.1"/>
</dbReference>
<dbReference type="SUPFAM" id="SSF48452">
    <property type="entry name" value="TPR-like"/>
    <property type="match status" value="2"/>
</dbReference>
<dbReference type="InterPro" id="IPR029787">
    <property type="entry name" value="Nucleotide_cyclase"/>
</dbReference>
<dbReference type="Proteomes" id="UP000637267">
    <property type="component" value="Unassembled WGS sequence"/>
</dbReference>
<dbReference type="InterPro" id="IPR019734">
    <property type="entry name" value="TPR_rpt"/>
</dbReference>